<protein>
    <submittedName>
        <fullName evidence="2">Uncharacterized protein</fullName>
    </submittedName>
</protein>
<reference evidence="2" key="1">
    <citation type="journal article" date="2022" name="bioRxiv">
        <title>Sequencing and chromosome-scale assembly of the giantPleurodeles waltlgenome.</title>
        <authorList>
            <person name="Brown T."/>
            <person name="Elewa A."/>
            <person name="Iarovenko S."/>
            <person name="Subramanian E."/>
            <person name="Araus A.J."/>
            <person name="Petzold A."/>
            <person name="Susuki M."/>
            <person name="Suzuki K.-i.T."/>
            <person name="Hayashi T."/>
            <person name="Toyoda A."/>
            <person name="Oliveira C."/>
            <person name="Osipova E."/>
            <person name="Leigh N.D."/>
            <person name="Simon A."/>
            <person name="Yun M.H."/>
        </authorList>
    </citation>
    <scope>NUCLEOTIDE SEQUENCE</scope>
    <source>
        <strain evidence="2">20211129_DDA</strain>
        <tissue evidence="2">Liver</tissue>
    </source>
</reference>
<proteinExistence type="predicted"/>
<sequence length="188" mass="20351">MMAGSPKKTMGKQDPLPDFPLSLDSFFRRLRACDRPPPLRMFFLPLPAPLSVPLQESSSDSSTSPSSGFSSFIFAVSVSRISGADTTSGSAILPRVLLEYDSASPGLPFVTATMDARLQLDTATEMEKNQNSPECAEEYQAPHLQAYFHAEVEGTSASEPEETADGEATLPPEEQPPLDLERGFSFMA</sequence>
<keyword evidence="3" id="KW-1185">Reference proteome</keyword>
<dbReference type="AlphaFoldDB" id="A0AAV7VFS7"/>
<gene>
    <name evidence="2" type="ORF">NDU88_002718</name>
</gene>
<accession>A0AAV7VFS7</accession>
<evidence type="ECO:0000313" key="2">
    <source>
        <dbReference type="EMBL" id="KAJ1198879.1"/>
    </source>
</evidence>
<comment type="caution">
    <text evidence="2">The sequence shown here is derived from an EMBL/GenBank/DDBJ whole genome shotgun (WGS) entry which is preliminary data.</text>
</comment>
<dbReference type="Proteomes" id="UP001066276">
    <property type="component" value="Chromosome 2_1"/>
</dbReference>
<dbReference type="EMBL" id="JANPWB010000003">
    <property type="protein sequence ID" value="KAJ1198879.1"/>
    <property type="molecule type" value="Genomic_DNA"/>
</dbReference>
<organism evidence="2 3">
    <name type="scientific">Pleurodeles waltl</name>
    <name type="common">Iberian ribbed newt</name>
    <dbReference type="NCBI Taxonomy" id="8319"/>
    <lineage>
        <taxon>Eukaryota</taxon>
        <taxon>Metazoa</taxon>
        <taxon>Chordata</taxon>
        <taxon>Craniata</taxon>
        <taxon>Vertebrata</taxon>
        <taxon>Euteleostomi</taxon>
        <taxon>Amphibia</taxon>
        <taxon>Batrachia</taxon>
        <taxon>Caudata</taxon>
        <taxon>Salamandroidea</taxon>
        <taxon>Salamandridae</taxon>
        <taxon>Pleurodelinae</taxon>
        <taxon>Pleurodeles</taxon>
    </lineage>
</organism>
<name>A0AAV7VFS7_PLEWA</name>
<evidence type="ECO:0000313" key="3">
    <source>
        <dbReference type="Proteomes" id="UP001066276"/>
    </source>
</evidence>
<feature type="region of interest" description="Disordered" evidence="1">
    <location>
        <begin position="151"/>
        <end position="188"/>
    </location>
</feature>
<evidence type="ECO:0000256" key="1">
    <source>
        <dbReference type="SAM" id="MobiDB-lite"/>
    </source>
</evidence>